<dbReference type="OrthoDB" id="8062037at2759"/>
<evidence type="ECO:0000256" key="4">
    <source>
        <dbReference type="ARBA" id="ARBA00022771"/>
    </source>
</evidence>
<keyword evidence="3" id="KW-0479">Metal-binding</keyword>
<dbReference type="PROSITE" id="PS50089">
    <property type="entry name" value="ZF_RING_2"/>
    <property type="match status" value="1"/>
</dbReference>
<keyword evidence="7 10" id="KW-0472">Membrane</keyword>
<protein>
    <recommendedName>
        <fullName evidence="11">RING-type domain-containing protein</fullName>
    </recommendedName>
</protein>
<evidence type="ECO:0000256" key="10">
    <source>
        <dbReference type="SAM" id="Phobius"/>
    </source>
</evidence>
<dbReference type="PANTHER" id="PTHR47168">
    <property type="entry name" value="RING ZINC FINGER DOMAIN SUPERFAMILY PROTEIN-RELATED"/>
    <property type="match status" value="1"/>
</dbReference>
<gene>
    <name evidence="12" type="ORF">EMPS_07631</name>
</gene>
<dbReference type="InterPro" id="IPR013083">
    <property type="entry name" value="Znf_RING/FYVE/PHD"/>
</dbReference>
<dbReference type="InterPro" id="IPR011016">
    <property type="entry name" value="Znf_RING-CH"/>
</dbReference>
<dbReference type="PANTHER" id="PTHR47168:SF1">
    <property type="entry name" value="OS02G0798600 PROTEIN"/>
    <property type="match status" value="1"/>
</dbReference>
<keyword evidence="6 10" id="KW-1133">Transmembrane helix</keyword>
<dbReference type="SMART" id="SM00744">
    <property type="entry name" value="RINGv"/>
    <property type="match status" value="1"/>
</dbReference>
<proteinExistence type="predicted"/>
<accession>A0A9P3HF96</accession>
<feature type="compositionally biased region" description="Low complexity" evidence="9">
    <location>
        <begin position="153"/>
        <end position="169"/>
    </location>
</feature>
<dbReference type="SUPFAM" id="SSF57850">
    <property type="entry name" value="RING/U-box"/>
    <property type="match status" value="1"/>
</dbReference>
<feature type="region of interest" description="Disordered" evidence="9">
    <location>
        <begin position="150"/>
        <end position="171"/>
    </location>
</feature>
<dbReference type="GO" id="GO:0016020">
    <property type="term" value="C:membrane"/>
    <property type="evidence" value="ECO:0007669"/>
    <property type="project" value="UniProtKB-SubCell"/>
</dbReference>
<organism evidence="12 13">
    <name type="scientific">Entomortierella parvispora</name>
    <dbReference type="NCBI Taxonomy" id="205924"/>
    <lineage>
        <taxon>Eukaryota</taxon>
        <taxon>Fungi</taxon>
        <taxon>Fungi incertae sedis</taxon>
        <taxon>Mucoromycota</taxon>
        <taxon>Mortierellomycotina</taxon>
        <taxon>Mortierellomycetes</taxon>
        <taxon>Mortierellales</taxon>
        <taxon>Mortierellaceae</taxon>
        <taxon>Entomortierella</taxon>
    </lineage>
</organism>
<keyword evidence="13" id="KW-1185">Reference proteome</keyword>
<evidence type="ECO:0000256" key="2">
    <source>
        <dbReference type="ARBA" id="ARBA00022692"/>
    </source>
</evidence>
<evidence type="ECO:0000313" key="13">
    <source>
        <dbReference type="Proteomes" id="UP000827284"/>
    </source>
</evidence>
<dbReference type="Proteomes" id="UP000827284">
    <property type="component" value="Unassembled WGS sequence"/>
</dbReference>
<keyword evidence="4 8" id="KW-0863">Zinc-finger</keyword>
<evidence type="ECO:0000259" key="11">
    <source>
        <dbReference type="PROSITE" id="PS50089"/>
    </source>
</evidence>
<feature type="transmembrane region" description="Helical" evidence="10">
    <location>
        <begin position="63"/>
        <end position="84"/>
    </location>
</feature>
<feature type="domain" description="RING-type" evidence="11">
    <location>
        <begin position="256"/>
        <end position="298"/>
    </location>
</feature>
<keyword evidence="5" id="KW-0862">Zinc</keyword>
<dbReference type="FunFam" id="3.30.40.10:FF:000388">
    <property type="entry name" value="Putative RING zinc finger domain superfamily protein"/>
    <property type="match status" value="1"/>
</dbReference>
<evidence type="ECO:0000256" key="6">
    <source>
        <dbReference type="ARBA" id="ARBA00022989"/>
    </source>
</evidence>
<name>A0A9P3HF96_9FUNG</name>
<evidence type="ECO:0000256" key="5">
    <source>
        <dbReference type="ARBA" id="ARBA00022833"/>
    </source>
</evidence>
<dbReference type="InterPro" id="IPR001841">
    <property type="entry name" value="Znf_RING"/>
</dbReference>
<comment type="subcellular location">
    <subcellularLocation>
        <location evidence="1">Membrane</location>
        <topology evidence="1">Single-pass membrane protein</topology>
    </subcellularLocation>
</comment>
<reference evidence="12" key="2">
    <citation type="journal article" date="2022" name="Microbiol. Resour. Announc.">
        <title>Whole-Genome Sequence of Entomortierella parvispora E1425, a Mucoromycotan Fungus Associated with Burkholderiaceae-Related Endosymbiotic Bacteria.</title>
        <authorList>
            <person name="Herlambang A."/>
            <person name="Guo Y."/>
            <person name="Takashima Y."/>
            <person name="Narisawa K."/>
            <person name="Ohta H."/>
            <person name="Nishizawa T."/>
        </authorList>
    </citation>
    <scope>NUCLEOTIDE SEQUENCE</scope>
    <source>
        <strain evidence="12">E1425</strain>
    </source>
</reference>
<keyword evidence="2 10" id="KW-0812">Transmembrane</keyword>
<dbReference type="Pfam" id="PF13639">
    <property type="entry name" value="zf-RING_2"/>
    <property type="match status" value="1"/>
</dbReference>
<evidence type="ECO:0000256" key="8">
    <source>
        <dbReference type="PROSITE-ProRule" id="PRU00175"/>
    </source>
</evidence>
<dbReference type="AlphaFoldDB" id="A0A9P3HF96"/>
<evidence type="ECO:0000256" key="3">
    <source>
        <dbReference type="ARBA" id="ARBA00022723"/>
    </source>
</evidence>
<sequence>MARVPLSSTATIVTATAAPQCSIIYASATFVLADPTPTHIDPRNGYDHSLWLMHRMDEVSLKIMIATGILAIFTLLCCMAKILLRQIRHDPPVREMDETTPSVIRQHAINNSFPIRVYPSQQQLYIDNSNDLVVRHVLVHFPLKEEEEVDVNTTTASTTTTLESATPRTGSTRIFKDLGRMSRFWNRHQVAVQRNTAVSPPTTELSSSMAITPQSPSDPSTSMPRPIEPTTNPVDYSMPFPEIEKSSSVSVFEDHCSICLCEYSDGDHIRVLPCSHEYHAECVDLWLTTKSKQCPLCKCDLSLHTNILVATSPSI</sequence>
<evidence type="ECO:0000256" key="7">
    <source>
        <dbReference type="ARBA" id="ARBA00023136"/>
    </source>
</evidence>
<dbReference type="InterPro" id="IPR051653">
    <property type="entry name" value="E3_ligase_sorting_rcpt"/>
</dbReference>
<dbReference type="Gene3D" id="3.30.40.10">
    <property type="entry name" value="Zinc/RING finger domain, C3HC4 (zinc finger)"/>
    <property type="match status" value="1"/>
</dbReference>
<dbReference type="EMBL" id="BQFW01000010">
    <property type="protein sequence ID" value="GJJ75273.1"/>
    <property type="molecule type" value="Genomic_DNA"/>
</dbReference>
<dbReference type="GO" id="GO:0008270">
    <property type="term" value="F:zinc ion binding"/>
    <property type="evidence" value="ECO:0007669"/>
    <property type="project" value="UniProtKB-KW"/>
</dbReference>
<evidence type="ECO:0000256" key="1">
    <source>
        <dbReference type="ARBA" id="ARBA00004167"/>
    </source>
</evidence>
<evidence type="ECO:0000256" key="9">
    <source>
        <dbReference type="SAM" id="MobiDB-lite"/>
    </source>
</evidence>
<reference evidence="12" key="1">
    <citation type="submission" date="2021-11" db="EMBL/GenBank/DDBJ databases">
        <authorList>
            <person name="Herlambang A."/>
            <person name="Guo Y."/>
            <person name="Takashima Y."/>
            <person name="Nishizawa T."/>
        </authorList>
    </citation>
    <scope>NUCLEOTIDE SEQUENCE</scope>
    <source>
        <strain evidence="12">E1425</strain>
    </source>
</reference>
<feature type="region of interest" description="Disordered" evidence="9">
    <location>
        <begin position="196"/>
        <end position="225"/>
    </location>
</feature>
<dbReference type="SMART" id="SM00184">
    <property type="entry name" value="RING"/>
    <property type="match status" value="1"/>
</dbReference>
<comment type="caution">
    <text evidence="12">The sequence shown here is derived from an EMBL/GenBank/DDBJ whole genome shotgun (WGS) entry which is preliminary data.</text>
</comment>
<evidence type="ECO:0000313" key="12">
    <source>
        <dbReference type="EMBL" id="GJJ75273.1"/>
    </source>
</evidence>